<comment type="caution">
    <text evidence="1">The sequence shown here is derived from an EMBL/GenBank/DDBJ whole genome shotgun (WGS) entry which is preliminary data.</text>
</comment>
<dbReference type="Proteomes" id="UP000294737">
    <property type="component" value="Unassembled WGS sequence"/>
</dbReference>
<dbReference type="EMBL" id="SNWF01000010">
    <property type="protein sequence ID" value="TDN87471.1"/>
    <property type="molecule type" value="Genomic_DNA"/>
</dbReference>
<protein>
    <recommendedName>
        <fullName evidence="3">Phosphoenolpyruvate protein kinase</fullName>
    </recommendedName>
</protein>
<evidence type="ECO:0008006" key="3">
    <source>
        <dbReference type="Google" id="ProtNLM"/>
    </source>
</evidence>
<keyword evidence="2" id="KW-1185">Reference proteome</keyword>
<name>A0A4R6FZM8_9BURK</name>
<gene>
    <name evidence="1" type="ORF">EV677_2992</name>
</gene>
<sequence length="74" mass="8266">MKSMMRLILSARIAKSALRVALVVGTALNLINQGEHILAGNNISWFHLLLNYFVPYCVASYSAARNQLTRSEDE</sequence>
<proteinExistence type="predicted"/>
<dbReference type="NCBIfam" id="NF038050">
    <property type="entry name" value="NrtS"/>
    <property type="match status" value="1"/>
</dbReference>
<dbReference type="InterPro" id="IPR047700">
    <property type="entry name" value="NrtS-like"/>
</dbReference>
<dbReference type="RefSeq" id="WP_112992667.1">
    <property type="nucleotide sequence ID" value="NZ_PTLZ01000003.1"/>
</dbReference>
<organism evidence="1 2">
    <name type="scientific">Herminiimonas fonticola</name>
    <dbReference type="NCBI Taxonomy" id="303380"/>
    <lineage>
        <taxon>Bacteria</taxon>
        <taxon>Pseudomonadati</taxon>
        <taxon>Pseudomonadota</taxon>
        <taxon>Betaproteobacteria</taxon>
        <taxon>Burkholderiales</taxon>
        <taxon>Oxalobacteraceae</taxon>
        <taxon>Herminiimonas</taxon>
    </lineage>
</organism>
<reference evidence="1 2" key="1">
    <citation type="submission" date="2019-03" db="EMBL/GenBank/DDBJ databases">
        <title>Genomic Encyclopedia of Type Strains, Phase IV (KMG-IV): sequencing the most valuable type-strain genomes for metagenomic binning, comparative biology and taxonomic classification.</title>
        <authorList>
            <person name="Goeker M."/>
        </authorList>
    </citation>
    <scope>NUCLEOTIDE SEQUENCE [LARGE SCALE GENOMIC DNA]</scope>
    <source>
        <strain evidence="1 2">DSM 18555</strain>
    </source>
</reference>
<accession>A0A4R6FZM8</accession>
<dbReference type="AlphaFoldDB" id="A0A4R6FZM8"/>
<evidence type="ECO:0000313" key="1">
    <source>
        <dbReference type="EMBL" id="TDN87471.1"/>
    </source>
</evidence>
<dbReference type="OrthoDB" id="282896at2"/>
<evidence type="ECO:0000313" key="2">
    <source>
        <dbReference type="Proteomes" id="UP000294737"/>
    </source>
</evidence>